<evidence type="ECO:0000259" key="6">
    <source>
        <dbReference type="Pfam" id="PF07980"/>
    </source>
</evidence>
<dbReference type="Pfam" id="PF07980">
    <property type="entry name" value="SusD_RagB"/>
    <property type="match status" value="1"/>
</dbReference>
<keyword evidence="5" id="KW-0998">Cell outer membrane</keyword>
<evidence type="ECO:0000313" key="8">
    <source>
        <dbReference type="EMBL" id="MFD2905843.1"/>
    </source>
</evidence>
<accession>A0ABW5YZX0</accession>
<keyword evidence="4" id="KW-0472">Membrane</keyword>
<dbReference type="SUPFAM" id="SSF48452">
    <property type="entry name" value="TPR-like"/>
    <property type="match status" value="1"/>
</dbReference>
<organism evidence="8 9">
    <name type="scientific">Sphingobacterium anhuiense</name>
    <dbReference type="NCBI Taxonomy" id="493780"/>
    <lineage>
        <taxon>Bacteria</taxon>
        <taxon>Pseudomonadati</taxon>
        <taxon>Bacteroidota</taxon>
        <taxon>Sphingobacteriia</taxon>
        <taxon>Sphingobacteriales</taxon>
        <taxon>Sphingobacteriaceae</taxon>
        <taxon>Sphingobacterium</taxon>
    </lineage>
</organism>
<evidence type="ECO:0000256" key="3">
    <source>
        <dbReference type="ARBA" id="ARBA00022729"/>
    </source>
</evidence>
<evidence type="ECO:0000313" key="9">
    <source>
        <dbReference type="Proteomes" id="UP001597509"/>
    </source>
</evidence>
<dbReference type="EMBL" id="JBHUPE010000007">
    <property type="protein sequence ID" value="MFD2905843.1"/>
    <property type="molecule type" value="Genomic_DNA"/>
</dbReference>
<dbReference type="InterPro" id="IPR033985">
    <property type="entry name" value="SusD-like_N"/>
</dbReference>
<comment type="caution">
    <text evidence="8">The sequence shown here is derived from an EMBL/GenBank/DDBJ whole genome shotgun (WGS) entry which is preliminary data.</text>
</comment>
<keyword evidence="9" id="KW-1185">Reference proteome</keyword>
<protein>
    <submittedName>
        <fullName evidence="8">RagB/SusD family nutrient uptake outer membrane protein</fullName>
    </submittedName>
</protein>
<proteinExistence type="inferred from homology"/>
<evidence type="ECO:0000256" key="2">
    <source>
        <dbReference type="ARBA" id="ARBA00006275"/>
    </source>
</evidence>
<feature type="domain" description="RagB/SusD" evidence="6">
    <location>
        <begin position="319"/>
        <end position="425"/>
    </location>
</feature>
<dbReference type="PROSITE" id="PS51257">
    <property type="entry name" value="PROKAR_LIPOPROTEIN"/>
    <property type="match status" value="1"/>
</dbReference>
<dbReference type="Pfam" id="PF14322">
    <property type="entry name" value="SusD-like_3"/>
    <property type="match status" value="1"/>
</dbReference>
<dbReference type="InterPro" id="IPR011990">
    <property type="entry name" value="TPR-like_helical_dom_sf"/>
</dbReference>
<gene>
    <name evidence="8" type="ORF">ACFS6I_18085</name>
</gene>
<comment type="subcellular location">
    <subcellularLocation>
        <location evidence="1">Cell outer membrane</location>
    </subcellularLocation>
</comment>
<evidence type="ECO:0000256" key="4">
    <source>
        <dbReference type="ARBA" id="ARBA00023136"/>
    </source>
</evidence>
<reference evidence="9" key="1">
    <citation type="journal article" date="2019" name="Int. J. Syst. Evol. Microbiol.">
        <title>The Global Catalogue of Microorganisms (GCM) 10K type strain sequencing project: providing services to taxonomists for standard genome sequencing and annotation.</title>
        <authorList>
            <consortium name="The Broad Institute Genomics Platform"/>
            <consortium name="The Broad Institute Genome Sequencing Center for Infectious Disease"/>
            <person name="Wu L."/>
            <person name="Ma J."/>
        </authorList>
    </citation>
    <scope>NUCLEOTIDE SEQUENCE [LARGE SCALE GENOMIC DNA]</scope>
    <source>
        <strain evidence="9">KCTC 22209</strain>
    </source>
</reference>
<name>A0ABW5YZX0_9SPHI</name>
<sequence length="450" mass="51905">MKKIQLLIIGITLTLFLFIGCSEYLDVKSDNRIEVPTTLEQLQALLNDHVTMTNETTPSMIENWSDDYFMLPSKYETTDANFQNMYVWKIDLYNHANDWSAAYRPIYNANFCLEGLQKIGRNDENKIRYDRIAGESLFYRAYYFQQLVWAFASVYDESTAMQDVGIVLKLDTDFNTPSIRASVADCYAKIIEDAKQAIVFLPSVAVIPTQPSKQAGHALLARIYLSMRKYDLALKHAEEALDIKSDLMDYNNPADGISSTQTFSFEKYNKETIFYSEMNGFQGNMYISSRGGRIDTLLVQSYLPNDLRKKAFFRNMDQYFAFKGSYAGNRMFTGLALNELFLIQAECRVRLNDVQGGMEDLNHLLKYRFDHTVPFIALQGSNESEALKIILLERRKELLFRGLRFIDIKRLNKEGHNISIKRKINGNEYLLKPNTDLVVPIPTDLKPFIK</sequence>
<comment type="similarity">
    <text evidence="2">Belongs to the SusD family.</text>
</comment>
<keyword evidence="3" id="KW-0732">Signal</keyword>
<evidence type="ECO:0000259" key="7">
    <source>
        <dbReference type="Pfam" id="PF14322"/>
    </source>
</evidence>
<evidence type="ECO:0000256" key="1">
    <source>
        <dbReference type="ARBA" id="ARBA00004442"/>
    </source>
</evidence>
<evidence type="ECO:0000256" key="5">
    <source>
        <dbReference type="ARBA" id="ARBA00023237"/>
    </source>
</evidence>
<dbReference type="Gene3D" id="1.25.40.390">
    <property type="match status" value="1"/>
</dbReference>
<feature type="domain" description="SusD-like N-terminal" evidence="7">
    <location>
        <begin position="23"/>
        <end position="225"/>
    </location>
</feature>
<dbReference type="InterPro" id="IPR012944">
    <property type="entry name" value="SusD_RagB_dom"/>
</dbReference>
<dbReference type="RefSeq" id="WP_380922711.1">
    <property type="nucleotide sequence ID" value="NZ_JBHUPE010000007.1"/>
</dbReference>
<dbReference type="Proteomes" id="UP001597509">
    <property type="component" value="Unassembled WGS sequence"/>
</dbReference>